<dbReference type="AlphaFoldDB" id="A0A932HY89"/>
<dbReference type="SUPFAM" id="SSF53756">
    <property type="entry name" value="UDP-Glycosyltransferase/glycogen phosphorylase"/>
    <property type="match status" value="1"/>
</dbReference>
<dbReference type="GO" id="GO:0016757">
    <property type="term" value="F:glycosyltransferase activity"/>
    <property type="evidence" value="ECO:0007669"/>
    <property type="project" value="InterPro"/>
</dbReference>
<protein>
    <submittedName>
        <fullName evidence="3">Glycosyltransferase</fullName>
    </submittedName>
</protein>
<dbReference type="Gene3D" id="3.40.50.2000">
    <property type="entry name" value="Glycogen Phosphorylase B"/>
    <property type="match status" value="2"/>
</dbReference>
<name>A0A932HY89_UNCTE</name>
<dbReference type="InterPro" id="IPR028098">
    <property type="entry name" value="Glyco_trans_4-like_N"/>
</dbReference>
<feature type="domain" description="Glycosyl transferase family 1" evidence="1">
    <location>
        <begin position="198"/>
        <end position="362"/>
    </location>
</feature>
<dbReference type="PANTHER" id="PTHR12526">
    <property type="entry name" value="GLYCOSYLTRANSFERASE"/>
    <property type="match status" value="1"/>
</dbReference>
<comment type="caution">
    <text evidence="3">The sequence shown here is derived from an EMBL/GenBank/DDBJ whole genome shotgun (WGS) entry which is preliminary data.</text>
</comment>
<dbReference type="EMBL" id="JACPUR010000001">
    <property type="protein sequence ID" value="MBI3126051.1"/>
    <property type="molecule type" value="Genomic_DNA"/>
</dbReference>
<dbReference type="Proteomes" id="UP000782312">
    <property type="component" value="Unassembled WGS sequence"/>
</dbReference>
<organism evidence="3 4">
    <name type="scientific">Tectimicrobiota bacterium</name>
    <dbReference type="NCBI Taxonomy" id="2528274"/>
    <lineage>
        <taxon>Bacteria</taxon>
        <taxon>Pseudomonadati</taxon>
        <taxon>Nitrospinota/Tectimicrobiota group</taxon>
        <taxon>Candidatus Tectimicrobiota</taxon>
    </lineage>
</organism>
<dbReference type="Pfam" id="PF00534">
    <property type="entry name" value="Glycos_transf_1"/>
    <property type="match status" value="1"/>
</dbReference>
<feature type="domain" description="Glycosyltransferase subfamily 4-like N-terminal" evidence="2">
    <location>
        <begin position="17"/>
        <end position="187"/>
    </location>
</feature>
<reference evidence="3" key="1">
    <citation type="submission" date="2020-07" db="EMBL/GenBank/DDBJ databases">
        <title>Huge and variable diversity of episymbiotic CPR bacteria and DPANN archaea in groundwater ecosystems.</title>
        <authorList>
            <person name="He C.Y."/>
            <person name="Keren R."/>
            <person name="Whittaker M."/>
            <person name="Farag I.F."/>
            <person name="Doudna J."/>
            <person name="Cate J.H.D."/>
            <person name="Banfield J.F."/>
        </authorList>
    </citation>
    <scope>NUCLEOTIDE SEQUENCE</scope>
    <source>
        <strain evidence="3">NC_groundwater_763_Ag_S-0.2um_68_21</strain>
    </source>
</reference>
<evidence type="ECO:0000313" key="4">
    <source>
        <dbReference type="Proteomes" id="UP000782312"/>
    </source>
</evidence>
<proteinExistence type="predicted"/>
<dbReference type="Pfam" id="PF13439">
    <property type="entry name" value="Glyco_transf_4"/>
    <property type="match status" value="1"/>
</dbReference>
<evidence type="ECO:0000313" key="3">
    <source>
        <dbReference type="EMBL" id="MBI3126051.1"/>
    </source>
</evidence>
<evidence type="ECO:0000259" key="1">
    <source>
        <dbReference type="Pfam" id="PF00534"/>
    </source>
</evidence>
<evidence type="ECO:0000259" key="2">
    <source>
        <dbReference type="Pfam" id="PF13439"/>
    </source>
</evidence>
<dbReference type="InterPro" id="IPR001296">
    <property type="entry name" value="Glyco_trans_1"/>
</dbReference>
<accession>A0A932HY89</accession>
<dbReference type="PANTHER" id="PTHR12526:SF630">
    <property type="entry name" value="GLYCOSYLTRANSFERASE"/>
    <property type="match status" value="1"/>
</dbReference>
<sequence length="390" mass="43574">MIGEPIRVMHVTSRLNVGGLAQMVLTLCREMESMGFNCWIVTGTPGPAEGEMLDFMPAPRHLVRIPEMGRSVRPIADLIALWKLYHLFRRLRPDIVHTHASKAGTLGRLAAFLARVPIRIHSNHGHVFEAFFSRVVSAVVVAIEWALGRLTTMMTLPCETMQREMVEVFHLMPPERTRVVPYGIPVETFIELPPREGLRARFGLAEKAVVIGSIGRMTEVKNQVLLLHAFSRMEKETDRFSTQLLFVGGGELQGDLQELVRDLGLCERVRFHPWVEDLRDAYAAIDILALTSRNEGVPIAVLEAMASGVPVVSTAVGGLRDIIRDGETGILVHEQEPSAYARGLQLLVGDSALRERIARQARAYVRKAHSKERFVSDYANLYLSLSGRFV</sequence>
<gene>
    <name evidence="3" type="ORF">HYZ11_00415</name>
</gene>